<proteinExistence type="predicted"/>
<name>A0A7D5W4G6_PSEPU</name>
<evidence type="ECO:0000313" key="1">
    <source>
        <dbReference type="EMBL" id="QLJ17426.1"/>
    </source>
</evidence>
<geneLocation type="plasmid" evidence="2">
    <name>pbs1142</name>
</geneLocation>
<dbReference type="AlphaFoldDB" id="A0A7D5W4G6"/>
<keyword evidence="1" id="KW-0614">Plasmid</keyword>
<dbReference type="Proteomes" id="UP000510934">
    <property type="component" value="Plasmid pBS1142"/>
</dbReference>
<organism evidence="1 2">
    <name type="scientific">Pseudomonas putida</name>
    <name type="common">Arthrobacter siderocapsulatus</name>
    <dbReference type="NCBI Taxonomy" id="303"/>
    <lineage>
        <taxon>Bacteria</taxon>
        <taxon>Pseudomonadati</taxon>
        <taxon>Pseudomonadota</taxon>
        <taxon>Gammaproteobacteria</taxon>
        <taxon>Pseudomonadales</taxon>
        <taxon>Pseudomonadaceae</taxon>
        <taxon>Pseudomonas</taxon>
    </lineage>
</organism>
<evidence type="ECO:0000313" key="2">
    <source>
        <dbReference type="Proteomes" id="UP000510934"/>
    </source>
</evidence>
<accession>A0A7D5W4G6</accession>
<sequence>MAVDLSAMRKLFKDGLLKEAIVAPAPMQREAWVLTVIRSDGSPEYMTIARTTRHKVYKSLDAAHSDAREVGFMEVKTLVA</sequence>
<reference evidence="1 2" key="1">
    <citation type="journal article" date="2009" name="Mikrobiologiia">
        <title>[Phenanthren biodegradation and interaction of Pseudomonas putida BS3701 and Burkholderia sp.BS3702 in plant rhizosphere].</title>
        <authorList>
            <person name="Ovchinnikova A.A."/>
            <person name="Vetrova A.A."/>
            <person name="Filonov A.E."/>
            <person name="Boronin A.M."/>
        </authorList>
    </citation>
    <scope>NUCLEOTIDE SEQUENCE [LARGE SCALE GENOMIC DNA]</scope>
    <source>
        <strain evidence="1 2">BS3701</strain>
        <plasmid evidence="2">pbs1142</plasmid>
    </source>
</reference>
<protein>
    <submittedName>
        <fullName evidence="1">Plasmid replication protein RepB</fullName>
    </submittedName>
</protein>
<gene>
    <name evidence="1" type="ORF">H0H12_29845</name>
</gene>
<dbReference type="EMBL" id="CP059054">
    <property type="protein sequence ID" value="QLJ17426.1"/>
    <property type="molecule type" value="Genomic_DNA"/>
</dbReference>